<reference evidence="2" key="1">
    <citation type="submission" date="2020-03" db="EMBL/GenBank/DDBJ databases">
        <title>Genome of Pelagibius litoralis DSM 21314T.</title>
        <authorList>
            <person name="Wang G."/>
        </authorList>
    </citation>
    <scope>NUCLEOTIDE SEQUENCE</scope>
    <source>
        <strain evidence="2">DSM 21314</strain>
    </source>
</reference>
<keyword evidence="1" id="KW-0812">Transmembrane</keyword>
<dbReference type="EMBL" id="JAAQPH010000024">
    <property type="protein sequence ID" value="NIA71647.1"/>
    <property type="molecule type" value="Genomic_DNA"/>
</dbReference>
<proteinExistence type="predicted"/>
<dbReference type="Proteomes" id="UP000761264">
    <property type="component" value="Unassembled WGS sequence"/>
</dbReference>
<dbReference type="AlphaFoldDB" id="A0A967F250"/>
<keyword evidence="1" id="KW-0472">Membrane</keyword>
<feature type="transmembrane region" description="Helical" evidence="1">
    <location>
        <begin position="46"/>
        <end position="68"/>
    </location>
</feature>
<organism evidence="2 3">
    <name type="scientific">Pelagibius litoralis</name>
    <dbReference type="NCBI Taxonomy" id="374515"/>
    <lineage>
        <taxon>Bacteria</taxon>
        <taxon>Pseudomonadati</taxon>
        <taxon>Pseudomonadota</taxon>
        <taxon>Alphaproteobacteria</taxon>
        <taxon>Rhodospirillales</taxon>
        <taxon>Rhodovibrionaceae</taxon>
        <taxon>Pelagibius</taxon>
    </lineage>
</organism>
<name>A0A967F250_9PROT</name>
<keyword evidence="3" id="KW-1185">Reference proteome</keyword>
<accession>A0A967F250</accession>
<dbReference type="RefSeq" id="WP_167229506.1">
    <property type="nucleotide sequence ID" value="NZ_JAAQPH010000024.1"/>
</dbReference>
<evidence type="ECO:0000313" key="2">
    <source>
        <dbReference type="EMBL" id="NIA71647.1"/>
    </source>
</evidence>
<protein>
    <submittedName>
        <fullName evidence="2">Uncharacterized protein</fullName>
    </submittedName>
</protein>
<keyword evidence="1" id="KW-1133">Transmembrane helix</keyword>
<gene>
    <name evidence="2" type="ORF">HBA54_23935</name>
</gene>
<comment type="caution">
    <text evidence="2">The sequence shown here is derived from an EMBL/GenBank/DDBJ whole genome shotgun (WGS) entry which is preliminary data.</text>
</comment>
<evidence type="ECO:0000256" key="1">
    <source>
        <dbReference type="SAM" id="Phobius"/>
    </source>
</evidence>
<sequence length="95" mass="10030">MTRVFFLAILPLLAPFLVYGLAVWFARRRQAAAGPDGRVPPGREATPWVVLLALGVCFSAASLLLLGADRGVPPGTKLLPPAFVDGEVVPSHPAE</sequence>
<evidence type="ECO:0000313" key="3">
    <source>
        <dbReference type="Proteomes" id="UP000761264"/>
    </source>
</evidence>